<gene>
    <name evidence="1" type="ORF">Nepgr_033763</name>
</gene>
<keyword evidence="2" id="KW-1185">Reference proteome</keyword>
<organism evidence="1 2">
    <name type="scientific">Nepenthes gracilis</name>
    <name type="common">Slender pitcher plant</name>
    <dbReference type="NCBI Taxonomy" id="150966"/>
    <lineage>
        <taxon>Eukaryota</taxon>
        <taxon>Viridiplantae</taxon>
        <taxon>Streptophyta</taxon>
        <taxon>Embryophyta</taxon>
        <taxon>Tracheophyta</taxon>
        <taxon>Spermatophyta</taxon>
        <taxon>Magnoliopsida</taxon>
        <taxon>eudicotyledons</taxon>
        <taxon>Gunneridae</taxon>
        <taxon>Pentapetalae</taxon>
        <taxon>Caryophyllales</taxon>
        <taxon>Nepenthaceae</taxon>
        <taxon>Nepenthes</taxon>
    </lineage>
</organism>
<sequence length="254" mass="27542">MAVDFESVMEDVLLKLPVFNSLPLCAESLIINLWLDAVMVYPLLDLAMAESCLYDVFPEARGCGCSCFGLLCNLCCSIVRLCKDDAGCSLMRLQLSNVVGSYIGCCWMTAADEMLYSLSLLMDFCEMLCSIEAAPCFIPACCCDVAEVLKLVETSSVVLSCSLLLLEPPDAAVNFCKCCLCALTKQLTCSLFGPQCDMPLAAAGSYQGNVNQMHFLLSGYWPVAILPWAAVSGWSCPSMPVTFADNAVNWPWLA</sequence>
<dbReference type="Proteomes" id="UP001279734">
    <property type="component" value="Unassembled WGS sequence"/>
</dbReference>
<protein>
    <submittedName>
        <fullName evidence="1">Uncharacterized protein</fullName>
    </submittedName>
</protein>
<comment type="caution">
    <text evidence="1">The sequence shown here is derived from an EMBL/GenBank/DDBJ whole genome shotgun (WGS) entry which is preliminary data.</text>
</comment>
<reference evidence="1" key="1">
    <citation type="submission" date="2023-05" db="EMBL/GenBank/DDBJ databases">
        <title>Nepenthes gracilis genome sequencing.</title>
        <authorList>
            <person name="Fukushima K."/>
        </authorList>
    </citation>
    <scope>NUCLEOTIDE SEQUENCE</scope>
    <source>
        <strain evidence="1">SING2019-196</strain>
    </source>
</reference>
<evidence type="ECO:0000313" key="2">
    <source>
        <dbReference type="Proteomes" id="UP001279734"/>
    </source>
</evidence>
<dbReference type="AlphaFoldDB" id="A0AAD3Y8V9"/>
<accession>A0AAD3Y8V9</accession>
<dbReference type="EMBL" id="BSYO01000044">
    <property type="protein sequence ID" value="GMH31919.1"/>
    <property type="molecule type" value="Genomic_DNA"/>
</dbReference>
<evidence type="ECO:0000313" key="1">
    <source>
        <dbReference type="EMBL" id="GMH31919.1"/>
    </source>
</evidence>
<name>A0AAD3Y8V9_NEPGR</name>
<proteinExistence type="predicted"/>